<reference evidence="2 4" key="2">
    <citation type="submission" date="2018-03" db="EMBL/GenBank/DDBJ databases">
        <authorList>
            <person name="Fogelqvist J."/>
        </authorList>
    </citation>
    <scope>NUCLEOTIDE SEQUENCE [LARGE SCALE GENOMIC DNA]</scope>
</reference>
<gene>
    <name evidence="1" type="ORF">PBRA_004226</name>
    <name evidence="2" type="ORF">PLBR_LOCUS7589</name>
</gene>
<protein>
    <submittedName>
        <fullName evidence="1">Uncharacterized protein</fullName>
    </submittedName>
</protein>
<evidence type="ECO:0000313" key="2">
    <source>
        <dbReference type="EMBL" id="SPR00374.1"/>
    </source>
</evidence>
<evidence type="ECO:0000313" key="3">
    <source>
        <dbReference type="Proteomes" id="UP000039324"/>
    </source>
</evidence>
<name>A0A0G4IK55_PLABS</name>
<geneLocation type="mitochondrion" evidence="2"/>
<evidence type="ECO:0000313" key="1">
    <source>
        <dbReference type="EMBL" id="CEO95500.1"/>
    </source>
</evidence>
<dbReference type="AlphaFoldDB" id="A0A0G4IK55"/>
<accession>A0A0G4IK55</accession>
<evidence type="ECO:0000313" key="4">
    <source>
        <dbReference type="Proteomes" id="UP000290189"/>
    </source>
</evidence>
<proteinExistence type="predicted"/>
<dbReference type="Proteomes" id="UP000290189">
    <property type="component" value="Unassembled WGS sequence"/>
</dbReference>
<organism evidence="1 3">
    <name type="scientific">Plasmodiophora brassicae</name>
    <name type="common">Clubroot disease agent</name>
    <dbReference type="NCBI Taxonomy" id="37360"/>
    <lineage>
        <taxon>Eukaryota</taxon>
        <taxon>Sar</taxon>
        <taxon>Rhizaria</taxon>
        <taxon>Endomyxa</taxon>
        <taxon>Phytomyxea</taxon>
        <taxon>Plasmodiophorida</taxon>
        <taxon>Plasmodiophoridae</taxon>
        <taxon>Plasmodiophora</taxon>
    </lineage>
</organism>
<dbReference type="EMBL" id="OVEO01000014">
    <property type="protein sequence ID" value="SPR00374.1"/>
    <property type="molecule type" value="Genomic_DNA"/>
</dbReference>
<keyword evidence="3" id="KW-1185">Reference proteome</keyword>
<dbReference type="Proteomes" id="UP000039324">
    <property type="component" value="Unassembled WGS sequence"/>
</dbReference>
<keyword evidence="2" id="KW-0496">Mitochondrion</keyword>
<dbReference type="EMBL" id="CDSF01000024">
    <property type="protein sequence ID" value="CEO95500.1"/>
    <property type="molecule type" value="Genomic_DNA"/>
</dbReference>
<reference evidence="1 3" key="1">
    <citation type="submission" date="2015-02" db="EMBL/GenBank/DDBJ databases">
        <authorList>
            <person name="Chooi Y.-H."/>
        </authorList>
    </citation>
    <scope>NUCLEOTIDE SEQUENCE [LARGE SCALE GENOMIC DNA]</scope>
    <source>
        <strain evidence="1">E3</strain>
    </source>
</reference>
<sequence>MSCVIGHQPALRAIQRYIDASVEPGTFPSIGAIEDWPTKVSVYRGQLTQGDLPHLDNLCLAVETDSVDGLKGALEALHVDPRLVFRFARLPFMYALKEDTVRGFLDETLGIGTLLLALEAGSDAGLTPQYLHPLLVLLDRTRKRQRIAKTAFRKASGAGASLSNQYSAVLALQLRERVVESAPPSNASVPFLFQNQVLETAYDECFRNASHEWKLFWLDMACREGRARLVEFMLGHRYWADVVPSDDLITFAARGWELYSLTDPDEGPVGKKRRPIVRYDDVIQDGDPVLTCFRLIVQRRLRLLQGQQDCVKFLDFMSVLSTDPDLHPNARRIAGEAVHSLSS</sequence>